<keyword evidence="5" id="KW-1185">Reference proteome</keyword>
<proteinExistence type="inferred from homology"/>
<name>A0A7X0LL03_9BACT</name>
<reference evidence="4 5" key="1">
    <citation type="submission" date="2020-08" db="EMBL/GenBank/DDBJ databases">
        <title>Genomic Encyclopedia of Type Strains, Phase IV (KMG-IV): sequencing the most valuable type-strain genomes for metagenomic binning, comparative biology and taxonomic classification.</title>
        <authorList>
            <person name="Goeker M."/>
        </authorList>
    </citation>
    <scope>NUCLEOTIDE SEQUENCE [LARGE SCALE GENOMIC DNA]</scope>
    <source>
        <strain evidence="4 5">DSM 103725</strain>
    </source>
</reference>
<evidence type="ECO:0000259" key="2">
    <source>
        <dbReference type="Pfam" id="PF02481"/>
    </source>
</evidence>
<gene>
    <name evidence="4" type="ORF">HNQ40_002293</name>
</gene>
<dbReference type="SUPFAM" id="SSF47781">
    <property type="entry name" value="RuvA domain 2-like"/>
    <property type="match status" value="1"/>
</dbReference>
<sequence>MDFRDHESCALLALMLTPGLGQTLIGRCVEAFGSAEAVLGVSGQQLGGVKGISPKRSGELKRKLDEVLQSGAVERELEAVRAAGVSLVHRESEAYPRLLKLIPDPPLLLWVRGELREDDALALGIVGSRRCSHYGREQADRFAAQCASAGLCIVSGGAYGIDIAAHRAAMRVKGRTIAVIGSGLGVPYPKDHVPVFDEIVDEGLGAVVSEFPMGVGPKPENFPRRNRIISGMAMGVLVVEAAKRSGALITARLCVEDHCRECMALPGRVDAPGSAGCHKIIREGWATLVTSAADVLDQLGDAGQLLKAGLDKREQKAKPQAASEDQPGSLFDVTLTEPQKKLVEALSEGRSLDELVAWMGGEVGPVQADLTMLEIRGVIQRRGGLFVRRR</sequence>
<dbReference type="Gene3D" id="3.40.50.450">
    <property type="match status" value="1"/>
</dbReference>
<dbReference type="InterPro" id="IPR041614">
    <property type="entry name" value="DprA_WH"/>
</dbReference>
<feature type="domain" description="DprA winged helix" evidence="3">
    <location>
        <begin position="334"/>
        <end position="384"/>
    </location>
</feature>
<evidence type="ECO:0000259" key="3">
    <source>
        <dbReference type="Pfam" id="PF17782"/>
    </source>
</evidence>
<dbReference type="InterPro" id="IPR010994">
    <property type="entry name" value="RuvA_2-like"/>
</dbReference>
<dbReference type="InterPro" id="IPR036388">
    <property type="entry name" value="WH-like_DNA-bd_sf"/>
</dbReference>
<accession>A0A7X0LL03</accession>
<organism evidence="4 5">
    <name type="scientific">Algisphaera agarilytica</name>
    <dbReference type="NCBI Taxonomy" id="1385975"/>
    <lineage>
        <taxon>Bacteria</taxon>
        <taxon>Pseudomonadati</taxon>
        <taxon>Planctomycetota</taxon>
        <taxon>Phycisphaerae</taxon>
        <taxon>Phycisphaerales</taxon>
        <taxon>Phycisphaeraceae</taxon>
        <taxon>Algisphaera</taxon>
    </lineage>
</organism>
<dbReference type="SUPFAM" id="SSF102405">
    <property type="entry name" value="MCP/YpsA-like"/>
    <property type="match status" value="1"/>
</dbReference>
<dbReference type="GO" id="GO:0009294">
    <property type="term" value="P:DNA-mediated transformation"/>
    <property type="evidence" value="ECO:0007669"/>
    <property type="project" value="InterPro"/>
</dbReference>
<dbReference type="NCBIfam" id="TIGR00732">
    <property type="entry name" value="dprA"/>
    <property type="match status" value="1"/>
</dbReference>
<dbReference type="AlphaFoldDB" id="A0A7X0LL03"/>
<evidence type="ECO:0000313" key="5">
    <source>
        <dbReference type="Proteomes" id="UP000541810"/>
    </source>
</evidence>
<evidence type="ECO:0000256" key="1">
    <source>
        <dbReference type="ARBA" id="ARBA00006525"/>
    </source>
</evidence>
<dbReference type="Pfam" id="PF02481">
    <property type="entry name" value="DNA_processg_A"/>
    <property type="match status" value="1"/>
</dbReference>
<dbReference type="Pfam" id="PF17782">
    <property type="entry name" value="WHD_DprA"/>
    <property type="match status" value="1"/>
</dbReference>
<feature type="domain" description="Smf/DprA SLOG" evidence="2">
    <location>
        <begin position="88"/>
        <end position="299"/>
    </location>
</feature>
<comment type="caution">
    <text evidence="4">The sequence shown here is derived from an EMBL/GenBank/DDBJ whole genome shotgun (WGS) entry which is preliminary data.</text>
</comment>
<protein>
    <submittedName>
        <fullName evidence="4">DNA processing protein</fullName>
    </submittedName>
</protein>
<dbReference type="InterPro" id="IPR003488">
    <property type="entry name" value="DprA"/>
</dbReference>
<dbReference type="Gene3D" id="1.10.10.10">
    <property type="entry name" value="Winged helix-like DNA-binding domain superfamily/Winged helix DNA-binding domain"/>
    <property type="match status" value="1"/>
</dbReference>
<dbReference type="PANTHER" id="PTHR43022">
    <property type="entry name" value="PROTEIN SMF"/>
    <property type="match status" value="1"/>
</dbReference>
<dbReference type="PANTHER" id="PTHR43022:SF1">
    <property type="entry name" value="PROTEIN SMF"/>
    <property type="match status" value="1"/>
</dbReference>
<evidence type="ECO:0000313" key="4">
    <source>
        <dbReference type="EMBL" id="MBB6430487.1"/>
    </source>
</evidence>
<dbReference type="EMBL" id="JACHGY010000001">
    <property type="protein sequence ID" value="MBB6430487.1"/>
    <property type="molecule type" value="Genomic_DNA"/>
</dbReference>
<dbReference type="Proteomes" id="UP000541810">
    <property type="component" value="Unassembled WGS sequence"/>
</dbReference>
<dbReference type="RefSeq" id="WP_184678001.1">
    <property type="nucleotide sequence ID" value="NZ_JACHGY010000001.1"/>
</dbReference>
<dbReference type="InterPro" id="IPR057666">
    <property type="entry name" value="DrpA_SLOG"/>
</dbReference>
<comment type="similarity">
    <text evidence="1">Belongs to the DprA/Smf family.</text>
</comment>